<proteinExistence type="predicted"/>
<evidence type="ECO:0000313" key="2">
    <source>
        <dbReference type="Proteomes" id="UP000438429"/>
    </source>
</evidence>
<reference evidence="1 2" key="1">
    <citation type="submission" date="2019-06" db="EMBL/GenBank/DDBJ databases">
        <title>Draft genomes of female and male turbot (Scophthalmus maximus).</title>
        <authorList>
            <person name="Xu H."/>
            <person name="Xu X.-W."/>
            <person name="Shao C."/>
            <person name="Chen S."/>
        </authorList>
    </citation>
    <scope>NUCLEOTIDE SEQUENCE [LARGE SCALE GENOMIC DNA]</scope>
    <source>
        <strain evidence="1">Ysfricsl-2016a</strain>
        <tissue evidence="1">Blood</tissue>
    </source>
</reference>
<dbReference type="Proteomes" id="UP000438429">
    <property type="component" value="Unassembled WGS sequence"/>
</dbReference>
<dbReference type="AlphaFoldDB" id="A0A6A4TGX2"/>
<protein>
    <submittedName>
        <fullName evidence="1">Uncharacterized protein</fullName>
    </submittedName>
</protein>
<accession>A0A6A4TGX2</accession>
<name>A0A6A4TGX2_SCOMX</name>
<comment type="caution">
    <text evidence="1">The sequence shown here is derived from an EMBL/GenBank/DDBJ whole genome shotgun (WGS) entry which is preliminary data.</text>
</comment>
<organism evidence="1 2">
    <name type="scientific">Scophthalmus maximus</name>
    <name type="common">Turbot</name>
    <name type="synonym">Psetta maxima</name>
    <dbReference type="NCBI Taxonomy" id="52904"/>
    <lineage>
        <taxon>Eukaryota</taxon>
        <taxon>Metazoa</taxon>
        <taxon>Chordata</taxon>
        <taxon>Craniata</taxon>
        <taxon>Vertebrata</taxon>
        <taxon>Euteleostomi</taxon>
        <taxon>Actinopterygii</taxon>
        <taxon>Neopterygii</taxon>
        <taxon>Teleostei</taxon>
        <taxon>Neoteleostei</taxon>
        <taxon>Acanthomorphata</taxon>
        <taxon>Carangaria</taxon>
        <taxon>Pleuronectiformes</taxon>
        <taxon>Pleuronectoidei</taxon>
        <taxon>Scophthalmidae</taxon>
        <taxon>Scophthalmus</taxon>
    </lineage>
</organism>
<dbReference type="EMBL" id="VEVO01000002">
    <property type="protein sequence ID" value="KAF0045957.1"/>
    <property type="molecule type" value="Genomic_DNA"/>
</dbReference>
<sequence length="213" mass="24307">MLHLYENHFHDNDKFQFKLPSVNAYSTKPGSYGCRVDIVKLLVVYGPVTRLWGIVRFPSFYLTVHLRTCRVKKVMKTAFHDMDTISILITTFTGQSVKREPHGYADMMKMKQKPQLGLKVVLVKQWLFETVKQHDSHGHELLAASVVSDRLPFNAYEISLHTRNSMSSSISSEVICQGMRQECSLHDNKTSTTSPSEATDLEVHLQPPNNDIN</sequence>
<gene>
    <name evidence="1" type="ORF">F2P81_002486</name>
</gene>
<evidence type="ECO:0000313" key="1">
    <source>
        <dbReference type="EMBL" id="KAF0045957.1"/>
    </source>
</evidence>